<keyword evidence="6" id="KW-0175">Coiled coil</keyword>
<feature type="transmembrane region" description="Helical" evidence="7">
    <location>
        <begin position="120"/>
        <end position="138"/>
    </location>
</feature>
<evidence type="ECO:0000256" key="2">
    <source>
        <dbReference type="ARBA" id="ARBA00012438"/>
    </source>
</evidence>
<accession>A0AAU8JAH2</accession>
<dbReference type="InterPro" id="IPR003661">
    <property type="entry name" value="HisK_dim/P_dom"/>
</dbReference>
<dbReference type="Pfam" id="PF02518">
    <property type="entry name" value="HATPase_c"/>
    <property type="match status" value="1"/>
</dbReference>
<dbReference type="InterPro" id="IPR003594">
    <property type="entry name" value="HATPase_dom"/>
</dbReference>
<comment type="catalytic activity">
    <reaction evidence="1">
        <text>ATP + protein L-histidine = ADP + protein N-phospho-L-histidine.</text>
        <dbReference type="EC" id="2.7.13.3"/>
    </reaction>
</comment>
<keyword evidence="4" id="KW-0418">Kinase</keyword>
<dbReference type="PANTHER" id="PTHR43065:SF50">
    <property type="entry name" value="HISTIDINE KINASE"/>
    <property type="match status" value="1"/>
</dbReference>
<dbReference type="InterPro" id="IPR036097">
    <property type="entry name" value="HisK_dim/P_sf"/>
</dbReference>
<dbReference type="RefSeq" id="WP_354634973.1">
    <property type="nucleotide sequence ID" value="NZ_CP159837.1"/>
</dbReference>
<evidence type="ECO:0000259" key="8">
    <source>
        <dbReference type="PROSITE" id="PS50109"/>
    </source>
</evidence>
<dbReference type="GO" id="GO:0005524">
    <property type="term" value="F:ATP binding"/>
    <property type="evidence" value="ECO:0007669"/>
    <property type="project" value="UniProtKB-KW"/>
</dbReference>
<dbReference type="InterPro" id="IPR036890">
    <property type="entry name" value="HATPase_C_sf"/>
</dbReference>
<dbReference type="PROSITE" id="PS50109">
    <property type="entry name" value="HIS_KIN"/>
    <property type="match status" value="1"/>
</dbReference>
<feature type="transmembrane region" description="Helical" evidence="7">
    <location>
        <begin position="188"/>
        <end position="208"/>
    </location>
</feature>
<name>A0AAU8JAH2_9CYAN</name>
<evidence type="ECO:0000256" key="7">
    <source>
        <dbReference type="SAM" id="Phobius"/>
    </source>
</evidence>
<reference evidence="9" key="1">
    <citation type="submission" date="2024-07" db="EMBL/GenBank/DDBJ databases">
        <authorList>
            <person name="Kim Y.J."/>
            <person name="Jeong J.Y."/>
        </authorList>
    </citation>
    <scope>NUCLEOTIDE SEQUENCE</scope>
    <source>
        <strain evidence="9">GIHE-MW2</strain>
    </source>
</reference>
<gene>
    <name evidence="9" type="ORF">ABWT76_004423</name>
</gene>
<evidence type="ECO:0000313" key="9">
    <source>
        <dbReference type="EMBL" id="XCM35724.1"/>
    </source>
</evidence>
<keyword evidence="7" id="KW-0472">Membrane</keyword>
<dbReference type="CDD" id="cd00082">
    <property type="entry name" value="HisKA"/>
    <property type="match status" value="1"/>
</dbReference>
<evidence type="ECO:0000256" key="3">
    <source>
        <dbReference type="ARBA" id="ARBA00022553"/>
    </source>
</evidence>
<dbReference type="SUPFAM" id="SSF55874">
    <property type="entry name" value="ATPase domain of HSP90 chaperone/DNA topoisomerase II/histidine kinase"/>
    <property type="match status" value="1"/>
</dbReference>
<keyword evidence="9" id="KW-0547">Nucleotide-binding</keyword>
<dbReference type="PRINTS" id="PR00344">
    <property type="entry name" value="BCTRLSENSOR"/>
</dbReference>
<sequence>MKNINLVQLVKSMPILNPGKFIGKRSSSNFKLPPQLTAIVSLICVLPFLMNLLGVDFASSQYALDFAAAANLDPRILDDQLHQTLAGSFTHTILEWSAFCAAIFTTILAFAHFTIKRETTTLVIGIALLCAGIMDAFHTLAADRLISAAADNHNLIPFTWAICRMFNALLTIIGVSIFLFFKSEKWQGNITVVIITSLIFGLIAYQMIKISATSHTLPETIFPDSLITRPWDVAPLITFILAGLLVYPKFYQRYPSVFAHSLSVSTIPNAATQIHMAFGSKALFDNDFNIGHFLKIIAYLVPLAGLIIDYIKTHHQLKKTNQKILNEIDDRKRVEENLRRSEEMLKTKNEELNQAFGELQLAQIKLIQKEKMASLGNLVGGIAHEINNPINFIYGNLFYTEEYTKFLLELIHLYQENYPGLTPNIAAKLEQIELEFIEEDLPQLITSMKHGSNRIRELVISLRNFSRLDEAELKEVDLHQGIESTLLILKNRLDNKITVIKEYGELMPVECYPAQLNQVWFNLLNNAIDALKSDPSLEPKQITIRTEMSSADLVTVRVKNNGPVIPIEIQQHMFDPFFTTKPVGSGTGLGLAIAYQVMQQHHGQISCQSDPDIGTEFMMTFPIHYSQSDGGDRL</sequence>
<keyword evidence="9" id="KW-0067">ATP-binding</keyword>
<keyword evidence="4" id="KW-0808">Transferase</keyword>
<evidence type="ECO:0000256" key="1">
    <source>
        <dbReference type="ARBA" id="ARBA00000085"/>
    </source>
</evidence>
<feature type="transmembrane region" description="Helical" evidence="7">
    <location>
        <begin position="36"/>
        <end position="55"/>
    </location>
</feature>
<dbReference type="InterPro" id="IPR033425">
    <property type="entry name" value="MASE3"/>
</dbReference>
<dbReference type="InterPro" id="IPR004358">
    <property type="entry name" value="Sig_transdc_His_kin-like_C"/>
</dbReference>
<feature type="coiled-coil region" evidence="6">
    <location>
        <begin position="317"/>
        <end position="358"/>
    </location>
</feature>
<protein>
    <recommendedName>
        <fullName evidence="2">histidine kinase</fullName>
        <ecNumber evidence="2">2.7.13.3</ecNumber>
    </recommendedName>
</protein>
<keyword evidence="5" id="KW-0902">Two-component regulatory system</keyword>
<keyword evidence="7" id="KW-1133">Transmembrane helix</keyword>
<feature type="transmembrane region" description="Helical" evidence="7">
    <location>
        <begin position="93"/>
        <end position="113"/>
    </location>
</feature>
<dbReference type="EC" id="2.7.13.3" evidence="2"/>
<dbReference type="Pfam" id="PF17159">
    <property type="entry name" value="MASE3"/>
    <property type="match status" value="1"/>
</dbReference>
<dbReference type="PANTHER" id="PTHR43065">
    <property type="entry name" value="SENSOR HISTIDINE KINASE"/>
    <property type="match status" value="1"/>
</dbReference>
<keyword evidence="3" id="KW-0597">Phosphoprotein</keyword>
<dbReference type="AlphaFoldDB" id="A0AAU8JAH2"/>
<dbReference type="GO" id="GO:0000155">
    <property type="term" value="F:phosphorelay sensor kinase activity"/>
    <property type="evidence" value="ECO:0007669"/>
    <property type="project" value="InterPro"/>
</dbReference>
<evidence type="ECO:0000256" key="4">
    <source>
        <dbReference type="ARBA" id="ARBA00022777"/>
    </source>
</evidence>
<feature type="domain" description="Histidine kinase" evidence="8">
    <location>
        <begin position="381"/>
        <end position="625"/>
    </location>
</feature>
<evidence type="ECO:0000256" key="6">
    <source>
        <dbReference type="SAM" id="Coils"/>
    </source>
</evidence>
<dbReference type="EMBL" id="CP159837">
    <property type="protein sequence ID" value="XCM35724.1"/>
    <property type="molecule type" value="Genomic_DNA"/>
</dbReference>
<organism evidence="9">
    <name type="scientific">Planktothricoides raciborskii GIHE-MW2</name>
    <dbReference type="NCBI Taxonomy" id="2792601"/>
    <lineage>
        <taxon>Bacteria</taxon>
        <taxon>Bacillati</taxon>
        <taxon>Cyanobacteriota</taxon>
        <taxon>Cyanophyceae</taxon>
        <taxon>Oscillatoriophycideae</taxon>
        <taxon>Oscillatoriales</taxon>
        <taxon>Oscillatoriaceae</taxon>
        <taxon>Planktothricoides</taxon>
    </lineage>
</organism>
<feature type="transmembrane region" description="Helical" evidence="7">
    <location>
        <begin position="290"/>
        <end position="311"/>
    </location>
</feature>
<dbReference type="Gene3D" id="1.10.287.130">
    <property type="match status" value="1"/>
</dbReference>
<feature type="transmembrane region" description="Helical" evidence="7">
    <location>
        <begin position="257"/>
        <end position="278"/>
    </location>
</feature>
<feature type="transmembrane region" description="Helical" evidence="7">
    <location>
        <begin position="233"/>
        <end position="250"/>
    </location>
</feature>
<dbReference type="SMART" id="SM00387">
    <property type="entry name" value="HATPase_c"/>
    <property type="match status" value="1"/>
</dbReference>
<dbReference type="SUPFAM" id="SSF47384">
    <property type="entry name" value="Homodimeric domain of signal transducing histidine kinase"/>
    <property type="match status" value="1"/>
</dbReference>
<proteinExistence type="predicted"/>
<feature type="transmembrane region" description="Helical" evidence="7">
    <location>
        <begin position="158"/>
        <end position="181"/>
    </location>
</feature>
<keyword evidence="7" id="KW-0812">Transmembrane</keyword>
<evidence type="ECO:0000256" key="5">
    <source>
        <dbReference type="ARBA" id="ARBA00023012"/>
    </source>
</evidence>
<dbReference type="Gene3D" id="3.30.565.10">
    <property type="entry name" value="Histidine kinase-like ATPase, C-terminal domain"/>
    <property type="match status" value="1"/>
</dbReference>
<dbReference type="InterPro" id="IPR005467">
    <property type="entry name" value="His_kinase_dom"/>
</dbReference>